<dbReference type="EMBL" id="JBEDUW010000004">
    <property type="protein sequence ID" value="KAK9932822.1"/>
    <property type="molecule type" value="Genomic_DNA"/>
</dbReference>
<dbReference type="Proteomes" id="UP001457282">
    <property type="component" value="Unassembled WGS sequence"/>
</dbReference>
<protein>
    <submittedName>
        <fullName evidence="1">Uncharacterized protein</fullName>
    </submittedName>
</protein>
<keyword evidence="2" id="KW-1185">Reference proteome</keyword>
<gene>
    <name evidence="1" type="ORF">M0R45_020044</name>
</gene>
<accession>A0AAW1XAK2</accession>
<evidence type="ECO:0000313" key="2">
    <source>
        <dbReference type="Proteomes" id="UP001457282"/>
    </source>
</evidence>
<comment type="caution">
    <text evidence="1">The sequence shown here is derived from an EMBL/GenBank/DDBJ whole genome shotgun (WGS) entry which is preliminary data.</text>
</comment>
<reference evidence="1 2" key="1">
    <citation type="journal article" date="2023" name="G3 (Bethesda)">
        <title>A chromosome-length genome assembly and annotation of blackberry (Rubus argutus, cv. 'Hillquist').</title>
        <authorList>
            <person name="Bruna T."/>
            <person name="Aryal R."/>
            <person name="Dudchenko O."/>
            <person name="Sargent D.J."/>
            <person name="Mead D."/>
            <person name="Buti M."/>
            <person name="Cavallini A."/>
            <person name="Hytonen T."/>
            <person name="Andres J."/>
            <person name="Pham M."/>
            <person name="Weisz D."/>
            <person name="Mascagni F."/>
            <person name="Usai G."/>
            <person name="Natali L."/>
            <person name="Bassil N."/>
            <person name="Fernandez G.E."/>
            <person name="Lomsadze A."/>
            <person name="Armour M."/>
            <person name="Olukolu B."/>
            <person name="Poorten T."/>
            <person name="Britton C."/>
            <person name="Davik J."/>
            <person name="Ashrafi H."/>
            <person name="Aiden E.L."/>
            <person name="Borodovsky M."/>
            <person name="Worthington M."/>
        </authorList>
    </citation>
    <scope>NUCLEOTIDE SEQUENCE [LARGE SCALE GENOMIC DNA]</scope>
    <source>
        <strain evidence="1">PI 553951</strain>
    </source>
</reference>
<evidence type="ECO:0000313" key="1">
    <source>
        <dbReference type="EMBL" id="KAK9932822.1"/>
    </source>
</evidence>
<sequence length="196" mass="21562">MKLCRRARARSNNCRALKPQQPNVVVNPTSQLQVTDAALSKPTALTPATTTANTSSRVPKSTFRQLQPVLQFVPQKASIKPRVPILFCFLREVPACSSYHNSITSTTEPIPPWQQLSLPFLTASLPISPSSKSISLKPPSQPLLCRIIITMAIHQNQNPNQPMPLPFNFPLPIPTHHGLTSPKPSHAVSFPKAQTR</sequence>
<organism evidence="1 2">
    <name type="scientific">Rubus argutus</name>
    <name type="common">Southern blackberry</name>
    <dbReference type="NCBI Taxonomy" id="59490"/>
    <lineage>
        <taxon>Eukaryota</taxon>
        <taxon>Viridiplantae</taxon>
        <taxon>Streptophyta</taxon>
        <taxon>Embryophyta</taxon>
        <taxon>Tracheophyta</taxon>
        <taxon>Spermatophyta</taxon>
        <taxon>Magnoliopsida</taxon>
        <taxon>eudicotyledons</taxon>
        <taxon>Gunneridae</taxon>
        <taxon>Pentapetalae</taxon>
        <taxon>rosids</taxon>
        <taxon>fabids</taxon>
        <taxon>Rosales</taxon>
        <taxon>Rosaceae</taxon>
        <taxon>Rosoideae</taxon>
        <taxon>Rosoideae incertae sedis</taxon>
        <taxon>Rubus</taxon>
    </lineage>
</organism>
<proteinExistence type="predicted"/>
<dbReference type="AlphaFoldDB" id="A0AAW1XAK2"/>
<name>A0AAW1XAK2_RUBAR</name>